<reference evidence="1 2" key="1">
    <citation type="submission" date="2019-01" db="EMBL/GenBank/DDBJ databases">
        <title>Efficacy and safety assessment of two enterococci phages in an in vitro biofilm wound model.</title>
        <authorList>
            <person name="Melo L.D.R."/>
            <person name="Ferreira R."/>
            <person name="Costa A.R."/>
            <person name="Oliveira H."/>
            <person name="Azeredo J."/>
        </authorList>
    </citation>
    <scope>NUCLEOTIDE SEQUENCE [LARGE SCALE GENOMIC DNA]</scope>
</reference>
<proteinExistence type="predicted"/>
<accession>A0A411B6U5</accession>
<evidence type="ECO:0000313" key="1">
    <source>
        <dbReference type="EMBL" id="QAX97319.1"/>
    </source>
</evidence>
<keyword evidence="2" id="KW-1185">Reference proteome</keyword>
<organism evidence="1 2">
    <name type="scientific">Enterococcus phage vB_EfaP_Zip</name>
    <dbReference type="NCBI Taxonomy" id="2501743"/>
    <lineage>
        <taxon>Viruses</taxon>
        <taxon>Duplodnaviria</taxon>
        <taxon>Heunggongvirae</taxon>
        <taxon>Uroviricota</taxon>
        <taxon>Caudoviricetes</taxon>
        <taxon>Rountreeviridae</taxon>
        <taxon>Sarlesvirinae</taxon>
        <taxon>Minhovirus</taxon>
        <taxon>Minhovirus zip</taxon>
    </lineage>
</organism>
<protein>
    <submittedName>
        <fullName evidence="1">Uncharacterized protein</fullName>
    </submittedName>
</protein>
<name>A0A411B6U5_9CAUD</name>
<dbReference type="Proteomes" id="UP000290957">
    <property type="component" value="Segment"/>
</dbReference>
<gene>
    <name evidence="1" type="ORF">Zip_08</name>
</gene>
<dbReference type="EMBL" id="MK360025">
    <property type="protein sequence ID" value="QAX97319.1"/>
    <property type="molecule type" value="Genomic_DNA"/>
</dbReference>
<evidence type="ECO:0000313" key="2">
    <source>
        <dbReference type="Proteomes" id="UP000290957"/>
    </source>
</evidence>
<sequence>MEDFVRKTKGVRDITSLPLDTSHELDIVSDVKGKIYIKILNRYKELLFDNGTEQWVIDMLNNLEVDVEQLKEDILDVEQTLTELPMIEDNLETVETTLAQINTLFAQMQIDVQGIDLRTAELEREVIQLALKDQELLDKINNLDVEILYSNSNDFTGISSIDNPSLLDAPYYLSKVALGKNIADPTKTFPIKSSAYLIYAGDTEEELVIGQTYTITLKGTKPASQTFALYNYGIFRLGELKPVEGLTDVWSLTFTPEFLQPNFHRDLRIYQYPDSTAGTCQIDWLKIEKGDTRTPNIPYYKYVGINLEVSKNPNDYHWIPLAKSAELAESVDARLTKTISTYDTVNALQNNRLTSLESKVVDTTWQNVTVTEPFTSVTQPQVKKQNGIVYMRGTISNGTGDCFTLPEGFRPPAGAYEMQFRLPCRSANASDYATIYVRPSGLCSIAGVNGTKPIFLSGIIFSTT</sequence>